<feature type="compositionally biased region" description="Polar residues" evidence="7">
    <location>
        <begin position="476"/>
        <end position="486"/>
    </location>
</feature>
<comment type="subcellular location">
    <subcellularLocation>
        <location evidence="1">Cell membrane</location>
        <topology evidence="1">Multi-pass membrane protein</topology>
    </subcellularLocation>
</comment>
<name>A0A3A4B5U7_9ACTN</name>
<dbReference type="GO" id="GO:0005886">
    <property type="term" value="C:plasma membrane"/>
    <property type="evidence" value="ECO:0007669"/>
    <property type="project" value="UniProtKB-SubCell"/>
</dbReference>
<feature type="transmembrane region" description="Helical" evidence="8">
    <location>
        <begin position="148"/>
        <end position="167"/>
    </location>
</feature>
<dbReference type="Pfam" id="PF07690">
    <property type="entry name" value="MFS_1"/>
    <property type="match status" value="1"/>
</dbReference>
<keyword evidence="11" id="KW-1185">Reference proteome</keyword>
<evidence type="ECO:0000256" key="4">
    <source>
        <dbReference type="ARBA" id="ARBA00022692"/>
    </source>
</evidence>
<evidence type="ECO:0000256" key="3">
    <source>
        <dbReference type="ARBA" id="ARBA00022475"/>
    </source>
</evidence>
<keyword evidence="6 8" id="KW-0472">Membrane</keyword>
<dbReference type="AlphaFoldDB" id="A0A3A4B5U7"/>
<dbReference type="PANTHER" id="PTHR42718:SF46">
    <property type="entry name" value="BLR6921 PROTEIN"/>
    <property type="match status" value="1"/>
</dbReference>
<proteinExistence type="predicted"/>
<feature type="transmembrane region" description="Helical" evidence="8">
    <location>
        <begin position="364"/>
        <end position="389"/>
    </location>
</feature>
<protein>
    <submittedName>
        <fullName evidence="10">MFS transporter</fullName>
    </submittedName>
</protein>
<feature type="transmembrane region" description="Helical" evidence="8">
    <location>
        <begin position="118"/>
        <end position="136"/>
    </location>
</feature>
<dbReference type="PROSITE" id="PS50850">
    <property type="entry name" value="MFS"/>
    <property type="match status" value="1"/>
</dbReference>
<evidence type="ECO:0000256" key="8">
    <source>
        <dbReference type="SAM" id="Phobius"/>
    </source>
</evidence>
<dbReference type="RefSeq" id="WP_119924974.1">
    <property type="nucleotide sequence ID" value="NZ_QZEY01000001.1"/>
</dbReference>
<dbReference type="InterPro" id="IPR011701">
    <property type="entry name" value="MFS"/>
</dbReference>
<feature type="transmembrane region" description="Helical" evidence="8">
    <location>
        <begin position="444"/>
        <end position="466"/>
    </location>
</feature>
<dbReference type="InterPro" id="IPR020846">
    <property type="entry name" value="MFS_dom"/>
</dbReference>
<feature type="region of interest" description="Disordered" evidence="7">
    <location>
        <begin position="472"/>
        <end position="513"/>
    </location>
</feature>
<keyword evidence="4 8" id="KW-0812">Transmembrane</keyword>
<feature type="transmembrane region" description="Helical" evidence="8">
    <location>
        <begin position="311"/>
        <end position="329"/>
    </location>
</feature>
<evidence type="ECO:0000256" key="6">
    <source>
        <dbReference type="ARBA" id="ARBA00023136"/>
    </source>
</evidence>
<keyword evidence="3" id="KW-1003">Cell membrane</keyword>
<accession>A0A3A4B5U7</accession>
<feature type="transmembrane region" description="Helical" evidence="8">
    <location>
        <begin position="173"/>
        <end position="194"/>
    </location>
</feature>
<evidence type="ECO:0000256" key="7">
    <source>
        <dbReference type="SAM" id="MobiDB-lite"/>
    </source>
</evidence>
<dbReference type="Gene3D" id="1.20.1720.10">
    <property type="entry name" value="Multidrug resistance protein D"/>
    <property type="match status" value="1"/>
</dbReference>
<feature type="transmembrane region" description="Helical" evidence="8">
    <location>
        <begin position="206"/>
        <end position="225"/>
    </location>
</feature>
<feature type="transmembrane region" description="Helical" evidence="8">
    <location>
        <begin position="401"/>
        <end position="424"/>
    </location>
</feature>
<feature type="transmembrane region" description="Helical" evidence="8">
    <location>
        <begin position="231"/>
        <end position="255"/>
    </location>
</feature>
<dbReference type="InterPro" id="IPR036259">
    <property type="entry name" value="MFS_trans_sf"/>
</dbReference>
<dbReference type="Proteomes" id="UP000265768">
    <property type="component" value="Unassembled WGS sequence"/>
</dbReference>
<dbReference type="EMBL" id="QZEY01000001">
    <property type="protein sequence ID" value="RJL36000.1"/>
    <property type="molecule type" value="Genomic_DNA"/>
</dbReference>
<feature type="transmembrane region" description="Helical" evidence="8">
    <location>
        <begin position="86"/>
        <end position="106"/>
    </location>
</feature>
<evidence type="ECO:0000313" key="11">
    <source>
        <dbReference type="Proteomes" id="UP000265768"/>
    </source>
</evidence>
<evidence type="ECO:0000313" key="10">
    <source>
        <dbReference type="EMBL" id="RJL36000.1"/>
    </source>
</evidence>
<dbReference type="Gene3D" id="1.20.1250.20">
    <property type="entry name" value="MFS general substrate transporter like domains"/>
    <property type="match status" value="1"/>
</dbReference>
<comment type="caution">
    <text evidence="10">The sequence shown here is derived from an EMBL/GenBank/DDBJ whole genome shotgun (WGS) entry which is preliminary data.</text>
</comment>
<dbReference type="GO" id="GO:0022857">
    <property type="term" value="F:transmembrane transporter activity"/>
    <property type="evidence" value="ECO:0007669"/>
    <property type="project" value="InterPro"/>
</dbReference>
<evidence type="ECO:0000259" key="9">
    <source>
        <dbReference type="PROSITE" id="PS50850"/>
    </source>
</evidence>
<feature type="transmembrane region" description="Helical" evidence="8">
    <location>
        <begin position="336"/>
        <end position="358"/>
    </location>
</feature>
<feature type="domain" description="Major facilitator superfamily (MFS) profile" evidence="9">
    <location>
        <begin position="19"/>
        <end position="470"/>
    </location>
</feature>
<dbReference type="SUPFAM" id="SSF103473">
    <property type="entry name" value="MFS general substrate transporter"/>
    <property type="match status" value="1"/>
</dbReference>
<organism evidence="10 11">
    <name type="scientific">Bailinhaonella thermotolerans</name>
    <dbReference type="NCBI Taxonomy" id="1070861"/>
    <lineage>
        <taxon>Bacteria</taxon>
        <taxon>Bacillati</taxon>
        <taxon>Actinomycetota</taxon>
        <taxon>Actinomycetes</taxon>
        <taxon>Streptosporangiales</taxon>
        <taxon>Streptosporangiaceae</taxon>
        <taxon>Bailinhaonella</taxon>
    </lineage>
</organism>
<keyword evidence="5 8" id="KW-1133">Transmembrane helix</keyword>
<keyword evidence="2" id="KW-0813">Transport</keyword>
<feature type="compositionally biased region" description="Polar residues" evidence="7">
    <location>
        <begin position="494"/>
        <end position="504"/>
    </location>
</feature>
<dbReference type="OrthoDB" id="7375466at2"/>
<dbReference type="PRINTS" id="PR01036">
    <property type="entry name" value="TCRTETB"/>
</dbReference>
<evidence type="ECO:0000256" key="1">
    <source>
        <dbReference type="ARBA" id="ARBA00004651"/>
    </source>
</evidence>
<feature type="transmembrane region" description="Helical" evidence="8">
    <location>
        <begin position="56"/>
        <end position="74"/>
    </location>
</feature>
<reference evidence="10 11" key="1">
    <citation type="submission" date="2018-09" db="EMBL/GenBank/DDBJ databases">
        <title>YIM 75507 draft genome.</title>
        <authorList>
            <person name="Tang S."/>
            <person name="Feng Y."/>
        </authorList>
    </citation>
    <scope>NUCLEOTIDE SEQUENCE [LARGE SCALE GENOMIC DNA]</scope>
    <source>
        <strain evidence="10 11">YIM 75507</strain>
    </source>
</reference>
<evidence type="ECO:0000256" key="5">
    <source>
        <dbReference type="ARBA" id="ARBA00022989"/>
    </source>
</evidence>
<gene>
    <name evidence="10" type="ORF">D5H75_04360</name>
</gene>
<dbReference type="CDD" id="cd17321">
    <property type="entry name" value="MFS_MMR_MDR_like"/>
    <property type="match status" value="1"/>
</dbReference>
<feature type="transmembrane region" description="Helical" evidence="8">
    <location>
        <begin position="16"/>
        <end position="36"/>
    </location>
</feature>
<evidence type="ECO:0000256" key="2">
    <source>
        <dbReference type="ARBA" id="ARBA00022448"/>
    </source>
</evidence>
<sequence length="513" mass="50955">MTTETLRSGVRLGTRGWLILLTLCGATFMTGLDYSIITVALPEIGRDLGFSSASALQWVATACLLPTAALMPLFARASDMIGRRRLFIAGVVAFAVFSLIAGLAPYPGPLVAARAGQGVAAAMIGPTALALMTAAFPEGPRRTRAMGVNGAVLSLGFVIGTIGGGLITSGLNWRWTMLILFGIGVLVLLGALTVVRETARRSRARLDVPGAILASGGLFALVYGISSAGEAGWGSAPTLATLAAAVVLLGSFLAAEARSAAPLVPLRLLRRTTVKWGMTVGLVTFGMCGGATLLLSVYMQDVLGYSPLQTGLGFLGEGVAALLGGGLAARLISGRGAVAVIVTGLTAQAAGTAAMVFLPAEGGLALLLATSATMGFGHVLTVVAVITTITSGLDESDQGVAGGLAQMPTFVGAVGVAGLMAIVAARAEALAPVTTGTAATLGGLHAAFLAAGAVALLGAAAGGVLLRGSDAGRTAGQATGRPSRQPTARPAGRSTAQPAGQSSGRPAGHSPAP</sequence>
<feature type="transmembrane region" description="Helical" evidence="8">
    <location>
        <begin position="276"/>
        <end position="299"/>
    </location>
</feature>
<dbReference type="PANTHER" id="PTHR42718">
    <property type="entry name" value="MAJOR FACILITATOR SUPERFAMILY MULTIDRUG TRANSPORTER MFSC"/>
    <property type="match status" value="1"/>
</dbReference>